<feature type="transmembrane region" description="Helical" evidence="1">
    <location>
        <begin position="192"/>
        <end position="213"/>
    </location>
</feature>
<keyword evidence="3" id="KW-1185">Reference proteome</keyword>
<feature type="transmembrane region" description="Helical" evidence="1">
    <location>
        <begin position="6"/>
        <end position="25"/>
    </location>
</feature>
<feature type="transmembrane region" description="Helical" evidence="1">
    <location>
        <begin position="72"/>
        <end position="91"/>
    </location>
</feature>
<feature type="transmembrane region" description="Helical" evidence="1">
    <location>
        <begin position="131"/>
        <end position="154"/>
    </location>
</feature>
<reference evidence="2 3" key="1">
    <citation type="submission" date="2021-10" db="EMBL/GenBank/DDBJ databases">
        <title>Draft genome of Aestuariibacter halophilus JC2043.</title>
        <authorList>
            <person name="Emsley S.A."/>
            <person name="Pfannmuller K.M."/>
            <person name="Ushijima B."/>
            <person name="Saw J.H."/>
            <person name="Videau P."/>
        </authorList>
    </citation>
    <scope>NUCLEOTIDE SEQUENCE [LARGE SCALE GENOMIC DNA]</scope>
    <source>
        <strain evidence="2 3">JC2043</strain>
    </source>
</reference>
<evidence type="ECO:0000256" key="1">
    <source>
        <dbReference type="SAM" id="Phobius"/>
    </source>
</evidence>
<name>A0ABS8G7U2_9ALTE</name>
<keyword evidence="1" id="KW-0472">Membrane</keyword>
<comment type="caution">
    <text evidence="2">The sequence shown here is derived from an EMBL/GenBank/DDBJ whole genome shotgun (WGS) entry which is preliminary data.</text>
</comment>
<sequence>MWTHGLGMVNAALVIFSVMGIFLQLRTVWLRRATGEVQATHLLSNNQFLVSFLAYCSFFIYGMATVPFNHFLVWPRLMAALLMWLILIEIWRDRRSALALGCAAGAGALLLAGIAFGLFGSNYQDEGKTLMTALLVVVTVILAQGYAHQILTVIRAGDTGALDKRMSLYILIMDVSTLAFAASLGMAQGWPLMLLATVSGITKVIILYLFWWVRAGKLTV</sequence>
<proteinExistence type="predicted"/>
<dbReference type="EMBL" id="JAJEWP010000002">
    <property type="protein sequence ID" value="MCC2616615.1"/>
    <property type="molecule type" value="Genomic_DNA"/>
</dbReference>
<feature type="transmembrane region" description="Helical" evidence="1">
    <location>
        <begin position="46"/>
        <end position="66"/>
    </location>
</feature>
<organism evidence="2 3">
    <name type="scientific">Fluctibacter halophilus</name>
    <dbReference type="NCBI Taxonomy" id="226011"/>
    <lineage>
        <taxon>Bacteria</taxon>
        <taxon>Pseudomonadati</taxon>
        <taxon>Pseudomonadota</taxon>
        <taxon>Gammaproteobacteria</taxon>
        <taxon>Alteromonadales</taxon>
        <taxon>Alteromonadaceae</taxon>
        <taxon>Fluctibacter</taxon>
    </lineage>
</organism>
<feature type="transmembrane region" description="Helical" evidence="1">
    <location>
        <begin position="98"/>
        <end position="119"/>
    </location>
</feature>
<evidence type="ECO:0000313" key="2">
    <source>
        <dbReference type="EMBL" id="MCC2616615.1"/>
    </source>
</evidence>
<gene>
    <name evidence="2" type="ORF">LJ739_10210</name>
</gene>
<accession>A0ABS8G7U2</accession>
<protein>
    <submittedName>
        <fullName evidence="2">Uncharacterized protein</fullName>
    </submittedName>
</protein>
<evidence type="ECO:0000313" key="3">
    <source>
        <dbReference type="Proteomes" id="UP001520878"/>
    </source>
</evidence>
<feature type="transmembrane region" description="Helical" evidence="1">
    <location>
        <begin position="166"/>
        <end position="186"/>
    </location>
</feature>
<dbReference type="RefSeq" id="WP_229160123.1">
    <property type="nucleotide sequence ID" value="NZ_JAJEWP010000002.1"/>
</dbReference>
<keyword evidence="1" id="KW-0812">Transmembrane</keyword>
<dbReference type="Proteomes" id="UP001520878">
    <property type="component" value="Unassembled WGS sequence"/>
</dbReference>
<keyword evidence="1" id="KW-1133">Transmembrane helix</keyword>